<dbReference type="GO" id="GO:0008270">
    <property type="term" value="F:zinc ion binding"/>
    <property type="evidence" value="ECO:0007669"/>
    <property type="project" value="UniProtKB-KW"/>
</dbReference>
<evidence type="ECO:0000313" key="11">
    <source>
        <dbReference type="EMBL" id="KAJ9598633.1"/>
    </source>
</evidence>
<proteinExistence type="predicted"/>
<dbReference type="SUPFAM" id="SSF57667">
    <property type="entry name" value="beta-beta-alpha zinc fingers"/>
    <property type="match status" value="1"/>
</dbReference>
<comment type="subcellular location">
    <subcellularLocation>
        <location evidence="1">Nucleus</location>
    </subcellularLocation>
</comment>
<evidence type="ECO:0000256" key="6">
    <source>
        <dbReference type="PROSITE-ProRule" id="PRU00042"/>
    </source>
</evidence>
<keyword evidence="6" id="KW-0862">Zinc</keyword>
<dbReference type="FunFam" id="1.20.5.170:FF:000010">
    <property type="entry name" value="Cyclic AMP-dependent transcription factor ATF-2"/>
    <property type="match status" value="1"/>
</dbReference>
<reference evidence="11" key="1">
    <citation type="journal article" date="2023" name="IScience">
        <title>Live-bearing cockroach genome reveals convergent evolutionary mechanisms linked to viviparity in insects and beyond.</title>
        <authorList>
            <person name="Fouks B."/>
            <person name="Harrison M.C."/>
            <person name="Mikhailova A.A."/>
            <person name="Marchal E."/>
            <person name="English S."/>
            <person name="Carruthers M."/>
            <person name="Jennings E.C."/>
            <person name="Chiamaka E.L."/>
            <person name="Frigard R.A."/>
            <person name="Pippel M."/>
            <person name="Attardo G.M."/>
            <person name="Benoit J.B."/>
            <person name="Bornberg-Bauer E."/>
            <person name="Tobe S.S."/>
        </authorList>
    </citation>
    <scope>NUCLEOTIDE SEQUENCE</scope>
    <source>
        <strain evidence="11">Stay&amp;Tobe</strain>
    </source>
</reference>
<feature type="domain" description="C2H2-type" evidence="9">
    <location>
        <begin position="8"/>
        <end position="32"/>
    </location>
</feature>
<dbReference type="SUPFAM" id="SSF57959">
    <property type="entry name" value="Leucine zipper domain"/>
    <property type="match status" value="1"/>
</dbReference>
<dbReference type="CDD" id="cd14687">
    <property type="entry name" value="bZIP_ATF2"/>
    <property type="match status" value="1"/>
</dbReference>
<evidence type="ECO:0000256" key="3">
    <source>
        <dbReference type="ARBA" id="ARBA00023125"/>
    </source>
</evidence>
<protein>
    <recommendedName>
        <fullName evidence="13">Cyclic AMP-dependent transcription factor ATF-2</fullName>
    </recommendedName>
</protein>
<dbReference type="InterPro" id="IPR046347">
    <property type="entry name" value="bZIP_sf"/>
</dbReference>
<feature type="region of interest" description="Disordered" evidence="8">
    <location>
        <begin position="363"/>
        <end position="425"/>
    </location>
</feature>
<accession>A0AAD8EQ78</accession>
<evidence type="ECO:0000256" key="1">
    <source>
        <dbReference type="ARBA" id="ARBA00004123"/>
    </source>
</evidence>
<dbReference type="GO" id="GO:0005634">
    <property type="term" value="C:nucleus"/>
    <property type="evidence" value="ECO:0007669"/>
    <property type="project" value="UniProtKB-SubCell"/>
</dbReference>
<feature type="compositionally biased region" description="Polar residues" evidence="8">
    <location>
        <begin position="363"/>
        <end position="373"/>
    </location>
</feature>
<feature type="coiled-coil region" evidence="7">
    <location>
        <begin position="447"/>
        <end position="481"/>
    </location>
</feature>
<organism evidence="11 12">
    <name type="scientific">Diploptera punctata</name>
    <name type="common">Pacific beetle cockroach</name>
    <dbReference type="NCBI Taxonomy" id="6984"/>
    <lineage>
        <taxon>Eukaryota</taxon>
        <taxon>Metazoa</taxon>
        <taxon>Ecdysozoa</taxon>
        <taxon>Arthropoda</taxon>
        <taxon>Hexapoda</taxon>
        <taxon>Insecta</taxon>
        <taxon>Pterygota</taxon>
        <taxon>Neoptera</taxon>
        <taxon>Polyneoptera</taxon>
        <taxon>Dictyoptera</taxon>
        <taxon>Blattodea</taxon>
        <taxon>Blaberoidea</taxon>
        <taxon>Blaberidae</taxon>
        <taxon>Diplopterinae</taxon>
        <taxon>Diploptera</taxon>
    </lineage>
</organism>
<dbReference type="AlphaFoldDB" id="A0AAD8EQ78"/>
<keyword evidence="6" id="KW-0479">Metal-binding</keyword>
<evidence type="ECO:0000256" key="5">
    <source>
        <dbReference type="ARBA" id="ARBA00023242"/>
    </source>
</evidence>
<evidence type="ECO:0008006" key="13">
    <source>
        <dbReference type="Google" id="ProtNLM"/>
    </source>
</evidence>
<keyword evidence="6" id="KW-0863">Zinc-finger</keyword>
<dbReference type="Pfam" id="PF00170">
    <property type="entry name" value="bZIP_1"/>
    <property type="match status" value="1"/>
</dbReference>
<dbReference type="InterPro" id="IPR004827">
    <property type="entry name" value="bZIP"/>
</dbReference>
<dbReference type="PROSITE" id="PS00036">
    <property type="entry name" value="BZIP_BASIC"/>
    <property type="match status" value="1"/>
</dbReference>
<evidence type="ECO:0000256" key="2">
    <source>
        <dbReference type="ARBA" id="ARBA00023015"/>
    </source>
</evidence>
<feature type="domain" description="BZIP" evidence="10">
    <location>
        <begin position="422"/>
        <end position="485"/>
    </location>
</feature>
<dbReference type="PROSITE" id="PS50217">
    <property type="entry name" value="BZIP"/>
    <property type="match status" value="1"/>
</dbReference>
<dbReference type="Proteomes" id="UP001233999">
    <property type="component" value="Unassembled WGS sequence"/>
</dbReference>
<keyword evidence="3" id="KW-0238">DNA-binding</keyword>
<dbReference type="PROSITE" id="PS50157">
    <property type="entry name" value="ZINC_FINGER_C2H2_2"/>
    <property type="match status" value="1"/>
</dbReference>
<dbReference type="PROSITE" id="PS00028">
    <property type="entry name" value="ZINC_FINGER_C2H2_1"/>
    <property type="match status" value="1"/>
</dbReference>
<dbReference type="SMART" id="SM00338">
    <property type="entry name" value="BRLZ"/>
    <property type="match status" value="1"/>
</dbReference>
<evidence type="ECO:0000256" key="4">
    <source>
        <dbReference type="ARBA" id="ARBA00023163"/>
    </source>
</evidence>
<dbReference type="GO" id="GO:0003700">
    <property type="term" value="F:DNA-binding transcription factor activity"/>
    <property type="evidence" value="ECO:0007669"/>
    <property type="project" value="InterPro"/>
</dbReference>
<keyword evidence="4" id="KW-0804">Transcription</keyword>
<evidence type="ECO:0000256" key="8">
    <source>
        <dbReference type="SAM" id="MobiDB-lite"/>
    </source>
</evidence>
<dbReference type="Gene3D" id="3.30.160.60">
    <property type="entry name" value="Classic Zinc Finger"/>
    <property type="match status" value="1"/>
</dbReference>
<comment type="caution">
    <text evidence="11">The sequence shown here is derived from an EMBL/GenBank/DDBJ whole genome shotgun (WGS) entry which is preliminary data.</text>
</comment>
<reference evidence="11" key="2">
    <citation type="submission" date="2023-05" db="EMBL/GenBank/DDBJ databases">
        <authorList>
            <person name="Fouks B."/>
        </authorList>
    </citation>
    <scope>NUCLEOTIDE SEQUENCE</scope>
    <source>
        <strain evidence="11">Stay&amp;Tobe</strain>
        <tissue evidence="11">Testes</tissue>
    </source>
</reference>
<feature type="compositionally biased region" description="Low complexity" evidence="8">
    <location>
        <begin position="408"/>
        <end position="419"/>
    </location>
</feature>
<dbReference type="InterPro" id="IPR013087">
    <property type="entry name" value="Znf_C2H2_type"/>
</dbReference>
<evidence type="ECO:0000313" key="12">
    <source>
        <dbReference type="Proteomes" id="UP001233999"/>
    </source>
</evidence>
<name>A0AAD8EQ78_DIPPU</name>
<dbReference type="EMBL" id="JASPKZ010001201">
    <property type="protein sequence ID" value="KAJ9598633.1"/>
    <property type="molecule type" value="Genomic_DNA"/>
</dbReference>
<sequence length="709" mass="77227">MEDDDKPFACSFAGCKMRFTNEDHLTVHKKKHDMVLNFDKGEKANVFVADQTPTPTRFIRNCEEVGLFQDLQNVNPFEETFRKAVEAVKSGTGPLHEVETLTINAGTDDSLHTPHVFPHIIEDSTSSSSSTFKTSTTPVISSTSVIIDGECQCHLVCNDDSTSPTERRELEQLLRPTSTTEDENCPTEVISTSILEERRVISSGNSKVVETRVVRQEADTSQHRVVVTQDSTREIITANTGKQIIGPSNTNTDSAVSAAAGGNNVQLLLRTADGKILQLCALPFEQVTSGVNNNVRISQLQASQPEPVQNTTVVLTTPSITLSEPENNKKDATIKVVPGKQSGGMSLTKLVKLKQALTNIKRTSIHQETSQPKQPIPKNVHVITSSEPKKIIQTSKSSETESPARRMSSSNSEASNNSEDPVEKRRRFLARNRAAAMRCREKRKTWIQELEKRAEDMQRINQQLQSEVSGLRAEVASLKTLLIAHKDCPVTQAMAQGTNVTLAGTTQPSPPQIVVSMPIGPHSQPIVPQPVPQNLIIVNGSTSLKRVVSEPPLTPAKKLLSINSGSPIIRQALLLPSTQGSVQVINNNVVKTNNITNTITQTSINIPAVQPGVLATNPIISFPVTVPGNSLPISAVIQNSNYQEAILPEIENQVVVNDSDKIGCDITTNVIKVNPNVMIKSSDGKPNISLEAEEDSDVEIISDIKSKKR</sequence>
<feature type="compositionally biased region" description="Polar residues" evidence="8">
    <location>
        <begin position="382"/>
        <end position="397"/>
    </location>
</feature>
<evidence type="ECO:0000259" key="9">
    <source>
        <dbReference type="PROSITE" id="PS50157"/>
    </source>
</evidence>
<keyword evidence="12" id="KW-1185">Reference proteome</keyword>
<dbReference type="SMART" id="SM00355">
    <property type="entry name" value="ZnF_C2H2"/>
    <property type="match status" value="1"/>
</dbReference>
<gene>
    <name evidence="11" type="ORF">L9F63_010687</name>
</gene>
<keyword evidence="2" id="KW-0805">Transcription regulation</keyword>
<evidence type="ECO:0000256" key="7">
    <source>
        <dbReference type="SAM" id="Coils"/>
    </source>
</evidence>
<keyword evidence="7" id="KW-0175">Coiled coil</keyword>
<dbReference type="InterPro" id="IPR036236">
    <property type="entry name" value="Znf_C2H2_sf"/>
</dbReference>
<dbReference type="PANTHER" id="PTHR19304">
    <property type="entry name" value="CYCLIC-AMP RESPONSE ELEMENT BINDING PROTEIN"/>
    <property type="match status" value="1"/>
</dbReference>
<dbReference type="Gene3D" id="1.20.5.170">
    <property type="match status" value="1"/>
</dbReference>
<dbReference type="InterPro" id="IPR051027">
    <property type="entry name" value="bZIP_transcription_factors"/>
</dbReference>
<keyword evidence="5" id="KW-0539">Nucleus</keyword>
<dbReference type="GO" id="GO:0003677">
    <property type="term" value="F:DNA binding"/>
    <property type="evidence" value="ECO:0007669"/>
    <property type="project" value="UniProtKB-KW"/>
</dbReference>
<evidence type="ECO:0000259" key="10">
    <source>
        <dbReference type="PROSITE" id="PS50217"/>
    </source>
</evidence>